<feature type="domain" description="DUF1468" evidence="2">
    <location>
        <begin position="14"/>
        <end position="147"/>
    </location>
</feature>
<sequence>MTTHHKHSMTCYEGIAFLLLSVSLIVYSLVNHAEAQVEWKQSPYLFPLLIAVFLLPLSLSVIKQGAGQCPQESGKFQGKPTLVMVAATALYIASMGLLGFLVSTALFLLFIIRYLGERRWVVTISIAILFPVVLYLLFAMLLHVMLP</sequence>
<organism evidence="3">
    <name type="scientific">bioreactor metagenome</name>
    <dbReference type="NCBI Taxonomy" id="1076179"/>
    <lineage>
        <taxon>unclassified sequences</taxon>
        <taxon>metagenomes</taxon>
        <taxon>ecological metagenomes</taxon>
    </lineage>
</organism>
<name>A0A644X5L7_9ZZZZ</name>
<proteinExistence type="predicted"/>
<dbReference type="EMBL" id="VSSQ01001833">
    <property type="protein sequence ID" value="MPM11460.1"/>
    <property type="molecule type" value="Genomic_DNA"/>
</dbReference>
<dbReference type="AlphaFoldDB" id="A0A644X5L7"/>
<keyword evidence="1" id="KW-0472">Membrane</keyword>
<dbReference type="Pfam" id="PF07331">
    <property type="entry name" value="TctB"/>
    <property type="match status" value="1"/>
</dbReference>
<gene>
    <name evidence="3" type="ORF">SDC9_57806</name>
</gene>
<evidence type="ECO:0000256" key="1">
    <source>
        <dbReference type="SAM" id="Phobius"/>
    </source>
</evidence>
<keyword evidence="1" id="KW-0812">Transmembrane</keyword>
<protein>
    <recommendedName>
        <fullName evidence="2">DUF1468 domain-containing protein</fullName>
    </recommendedName>
</protein>
<feature type="transmembrane region" description="Helical" evidence="1">
    <location>
        <begin position="121"/>
        <end position="146"/>
    </location>
</feature>
<dbReference type="InterPro" id="IPR009936">
    <property type="entry name" value="DUF1468"/>
</dbReference>
<feature type="transmembrane region" description="Helical" evidence="1">
    <location>
        <begin position="42"/>
        <end position="62"/>
    </location>
</feature>
<feature type="transmembrane region" description="Helical" evidence="1">
    <location>
        <begin position="82"/>
        <end position="115"/>
    </location>
</feature>
<keyword evidence="1" id="KW-1133">Transmembrane helix</keyword>
<feature type="transmembrane region" description="Helical" evidence="1">
    <location>
        <begin position="12"/>
        <end position="30"/>
    </location>
</feature>
<accession>A0A644X5L7</accession>
<evidence type="ECO:0000313" key="3">
    <source>
        <dbReference type="EMBL" id="MPM11460.1"/>
    </source>
</evidence>
<comment type="caution">
    <text evidence="3">The sequence shown here is derived from an EMBL/GenBank/DDBJ whole genome shotgun (WGS) entry which is preliminary data.</text>
</comment>
<evidence type="ECO:0000259" key="2">
    <source>
        <dbReference type="Pfam" id="PF07331"/>
    </source>
</evidence>
<reference evidence="3" key="1">
    <citation type="submission" date="2019-08" db="EMBL/GenBank/DDBJ databases">
        <authorList>
            <person name="Kucharzyk K."/>
            <person name="Murdoch R.W."/>
            <person name="Higgins S."/>
            <person name="Loffler F."/>
        </authorList>
    </citation>
    <scope>NUCLEOTIDE SEQUENCE</scope>
</reference>